<keyword evidence="7" id="KW-1185">Reference proteome</keyword>
<name>A0A229P0B5_9BACL</name>
<organism evidence="6 7">
    <name type="scientific">Paenibacillus herberti</name>
    <dbReference type="NCBI Taxonomy" id="1619309"/>
    <lineage>
        <taxon>Bacteria</taxon>
        <taxon>Bacillati</taxon>
        <taxon>Bacillota</taxon>
        <taxon>Bacilli</taxon>
        <taxon>Bacillales</taxon>
        <taxon>Paenibacillaceae</taxon>
        <taxon>Paenibacillus</taxon>
    </lineage>
</organism>
<dbReference type="Proteomes" id="UP000215145">
    <property type="component" value="Unassembled WGS sequence"/>
</dbReference>
<dbReference type="FunFam" id="3.40.50.1360:FF:000003">
    <property type="entry name" value="Glucosamine-6-phosphate deaminase"/>
    <property type="match status" value="1"/>
</dbReference>
<dbReference type="OrthoDB" id="9791139at2"/>
<dbReference type="InterPro" id="IPR052960">
    <property type="entry name" value="GlcN6P_deaminase-like"/>
</dbReference>
<dbReference type="RefSeq" id="WP_089522230.1">
    <property type="nucleotide sequence ID" value="NZ_NMUQ01000001.1"/>
</dbReference>
<evidence type="ECO:0000256" key="3">
    <source>
        <dbReference type="ARBA" id="ARBA00023277"/>
    </source>
</evidence>
<dbReference type="PANTHER" id="PTHR42892">
    <property type="entry name" value="GLUCOSAMINE-6-PHOSPHATE DEAMINASE-LIKE PROTEIN BT_0258-RELATED"/>
    <property type="match status" value="1"/>
</dbReference>
<dbReference type="NCBIfam" id="TIGR00502">
    <property type="entry name" value="nagB"/>
    <property type="match status" value="1"/>
</dbReference>
<comment type="similarity">
    <text evidence="4">Belongs to the glucosamine/galactosamine-6-phosphate isomerase family. NagB subfamily.</text>
</comment>
<dbReference type="CDD" id="cd01399">
    <property type="entry name" value="GlcN6P_deaminase"/>
    <property type="match status" value="1"/>
</dbReference>
<dbReference type="InterPro" id="IPR006148">
    <property type="entry name" value="Glc/Gal-6P_isomerase"/>
</dbReference>
<keyword evidence="2 4" id="KW-0378">Hydrolase</keyword>
<dbReference type="EC" id="3.5.99.6" evidence="4"/>
<dbReference type="EMBL" id="NMUQ01000001">
    <property type="protein sequence ID" value="OXM15309.1"/>
    <property type="molecule type" value="Genomic_DNA"/>
</dbReference>
<comment type="catalytic activity">
    <reaction evidence="1 4">
        <text>alpha-D-glucosamine 6-phosphate + H2O = beta-D-fructose 6-phosphate + NH4(+)</text>
        <dbReference type="Rhea" id="RHEA:12172"/>
        <dbReference type="ChEBI" id="CHEBI:15377"/>
        <dbReference type="ChEBI" id="CHEBI:28938"/>
        <dbReference type="ChEBI" id="CHEBI:57634"/>
        <dbReference type="ChEBI" id="CHEBI:75989"/>
        <dbReference type="EC" id="3.5.99.6"/>
    </reaction>
</comment>
<evidence type="ECO:0000313" key="7">
    <source>
        <dbReference type="Proteomes" id="UP000215145"/>
    </source>
</evidence>
<dbReference type="HAMAP" id="MF_01241">
    <property type="entry name" value="GlcN6P_deamin"/>
    <property type="match status" value="1"/>
</dbReference>
<dbReference type="PANTHER" id="PTHR42892:SF1">
    <property type="entry name" value="GLUCOSAMINE-6-PHOSPHATE ISOMERASE"/>
    <property type="match status" value="1"/>
</dbReference>
<dbReference type="InterPro" id="IPR018321">
    <property type="entry name" value="Glucosamine6P_isomerase_CS"/>
</dbReference>
<comment type="pathway">
    <text evidence="4">Amino-sugar metabolism; N-acetylneuraminate degradation; D-fructose 6-phosphate from N-acetylneuraminate: step 5/5.</text>
</comment>
<protein>
    <recommendedName>
        <fullName evidence="4">Glucosamine-6-phosphate deaminase</fullName>
        <ecNumber evidence="4">3.5.99.6</ecNumber>
    </recommendedName>
    <alternativeName>
        <fullName evidence="4">GlcN6P deaminase</fullName>
        <shortName evidence="4">GNPDA</shortName>
    </alternativeName>
    <alternativeName>
        <fullName evidence="4">Glucosamine-6-phosphate isomerase</fullName>
    </alternativeName>
</protein>
<evidence type="ECO:0000313" key="6">
    <source>
        <dbReference type="EMBL" id="OXM15309.1"/>
    </source>
</evidence>
<feature type="active site" description="Proton acceptor; for enolization step" evidence="4">
    <location>
        <position position="67"/>
    </location>
</feature>
<evidence type="ECO:0000256" key="4">
    <source>
        <dbReference type="HAMAP-Rule" id="MF_01241"/>
    </source>
</evidence>
<comment type="caution">
    <text evidence="6">The sequence shown here is derived from an EMBL/GenBank/DDBJ whole genome shotgun (WGS) entry which is preliminary data.</text>
</comment>
<dbReference type="UniPathway" id="UPA00629">
    <property type="reaction ID" value="UER00684"/>
</dbReference>
<dbReference type="Gene3D" id="3.40.50.1360">
    <property type="match status" value="1"/>
</dbReference>
<dbReference type="GO" id="GO:0004342">
    <property type="term" value="F:glucosamine-6-phosphate deaminase activity"/>
    <property type="evidence" value="ECO:0007669"/>
    <property type="project" value="UniProtKB-UniRule"/>
</dbReference>
<evidence type="ECO:0000256" key="2">
    <source>
        <dbReference type="ARBA" id="ARBA00022801"/>
    </source>
</evidence>
<dbReference type="SUPFAM" id="SSF100950">
    <property type="entry name" value="NagB/RpiA/CoA transferase-like"/>
    <property type="match status" value="1"/>
</dbReference>
<comment type="caution">
    <text evidence="4">Lacks conserved residue(s) required for the propagation of feature annotation.</text>
</comment>
<evidence type="ECO:0000256" key="1">
    <source>
        <dbReference type="ARBA" id="ARBA00000644"/>
    </source>
</evidence>
<dbReference type="InterPro" id="IPR037171">
    <property type="entry name" value="NagB/RpiA_transferase-like"/>
</dbReference>
<dbReference type="GO" id="GO:0006046">
    <property type="term" value="P:N-acetylglucosamine catabolic process"/>
    <property type="evidence" value="ECO:0007669"/>
    <property type="project" value="UniProtKB-UniRule"/>
</dbReference>
<evidence type="ECO:0000259" key="5">
    <source>
        <dbReference type="Pfam" id="PF01182"/>
    </source>
</evidence>
<keyword evidence="3 4" id="KW-0119">Carbohydrate metabolism</keyword>
<feature type="active site" description="For ring-opening step" evidence="4">
    <location>
        <position position="142"/>
    </location>
</feature>
<reference evidence="6 7" key="1">
    <citation type="submission" date="2017-07" db="EMBL/GenBank/DDBJ databases">
        <title>Paenibacillus herberti R33 genome sequencing and assembly.</title>
        <authorList>
            <person name="Su W."/>
        </authorList>
    </citation>
    <scope>NUCLEOTIDE SEQUENCE [LARGE SCALE GENOMIC DNA]</scope>
    <source>
        <strain evidence="6 7">R33</strain>
    </source>
</reference>
<proteinExistence type="inferred from homology"/>
<dbReference type="GO" id="GO:0005975">
    <property type="term" value="P:carbohydrate metabolic process"/>
    <property type="evidence" value="ECO:0007669"/>
    <property type="project" value="InterPro"/>
</dbReference>
<feature type="active site" description="Proton acceptor; for ring-opening step" evidence="4">
    <location>
        <position position="137"/>
    </location>
</feature>
<dbReference type="PROSITE" id="PS01161">
    <property type="entry name" value="GLC_GALNAC_ISOMERASE"/>
    <property type="match status" value="1"/>
</dbReference>
<comment type="function">
    <text evidence="4">Catalyzes the reversible isomerization-deamination of glucosamine 6-phosphate (GlcN6P) to form fructose 6-phosphate (Fru6P) and ammonium ion.</text>
</comment>
<dbReference type="Pfam" id="PF01182">
    <property type="entry name" value="Glucosamine_iso"/>
    <property type="match status" value="1"/>
</dbReference>
<dbReference type="GO" id="GO:0019262">
    <property type="term" value="P:N-acetylneuraminate catabolic process"/>
    <property type="evidence" value="ECO:0007669"/>
    <property type="project" value="UniProtKB-UniRule"/>
</dbReference>
<dbReference type="InterPro" id="IPR004547">
    <property type="entry name" value="Glucosamine6P_isomerase"/>
</dbReference>
<feature type="active site" description="For ring-opening step" evidence="4">
    <location>
        <position position="135"/>
    </location>
</feature>
<gene>
    <name evidence="4 6" type="primary">nagB</name>
    <name evidence="6" type="ORF">CGZ75_00750</name>
</gene>
<accession>A0A229P0B5</accession>
<feature type="domain" description="Glucosamine/galactosamine-6-phosphate isomerase" evidence="5">
    <location>
        <begin position="16"/>
        <end position="226"/>
    </location>
</feature>
<dbReference type="AlphaFoldDB" id="A0A229P0B5"/>
<sequence>MDIRVFEDNLELDTAAARLIADLVTTKPNAVLGLATGSTPIGIYRSLVELSNKESISYKGVSSYNLDEYVGLTPDNDQSYAYYMNEHLFSKIDIPLNQTHLPDGMASHLDAFCNKYDRMLEGAHVDLQLLGLGHNGHIGFNEPASELSAGTHVVTLDEATREANARFFASIDEVPTQAVTMGVGSILKAERILLVVRGTDKASIVRRALTGPVTTDCPASLLQLHARVTVLLDREAASLLATGGNEGCNTFASAM</sequence>